<protein>
    <recommendedName>
        <fullName evidence="2">Putative restriction endonuclease domain-containing protein</fullName>
    </recommendedName>
</protein>
<sequence>MAPATNAPAQTAYDVDDPDVSGLVTEDDTPVDSILSEKQQRLLTEPLYSSWSGPPPEEGQSSRPFAALANVGLFMSPTEPPIVPDVMLSLDVTLPEDFSEKKNRSYFMWRFGKGPEVVIEIVSNREGGELDEKLRRYRRLHVPYYVVYDPLRELGGPTLRTFEARGDLYVPVERPWFESVGLGLVEWEGSFEGTSGAWLRWCTRDGRVVPTGAERAATAETRAATAETRAERLAARLRAMGIDPDDA</sequence>
<dbReference type="Pfam" id="PF05685">
    <property type="entry name" value="Uma2"/>
    <property type="match status" value="1"/>
</dbReference>
<feature type="domain" description="Putative restriction endonuclease" evidence="2">
    <location>
        <begin position="64"/>
        <end position="171"/>
    </location>
</feature>
<dbReference type="PANTHER" id="PTHR33352:SF3">
    <property type="entry name" value="SLR1612 PROTEIN"/>
    <property type="match status" value="1"/>
</dbReference>
<evidence type="ECO:0000259" key="2">
    <source>
        <dbReference type="Pfam" id="PF05685"/>
    </source>
</evidence>
<dbReference type="InterPro" id="IPR008538">
    <property type="entry name" value="Uma2"/>
</dbReference>
<dbReference type="RefSeq" id="WP_104981360.1">
    <property type="nucleotide sequence ID" value="NZ_CP012673.1"/>
</dbReference>
<feature type="compositionally biased region" description="Acidic residues" evidence="1">
    <location>
        <begin position="14"/>
        <end position="30"/>
    </location>
</feature>
<name>A0A2L0ETG0_SORCE</name>
<dbReference type="PANTHER" id="PTHR33352">
    <property type="entry name" value="SLR1095 PROTEIN"/>
    <property type="match status" value="1"/>
</dbReference>
<evidence type="ECO:0000313" key="4">
    <source>
        <dbReference type="Proteomes" id="UP000238348"/>
    </source>
</evidence>
<organism evidence="3 4">
    <name type="scientific">Sorangium cellulosum</name>
    <name type="common">Polyangium cellulosum</name>
    <dbReference type="NCBI Taxonomy" id="56"/>
    <lineage>
        <taxon>Bacteria</taxon>
        <taxon>Pseudomonadati</taxon>
        <taxon>Myxococcota</taxon>
        <taxon>Polyangia</taxon>
        <taxon>Polyangiales</taxon>
        <taxon>Polyangiaceae</taxon>
        <taxon>Sorangium</taxon>
    </lineage>
</organism>
<evidence type="ECO:0000256" key="1">
    <source>
        <dbReference type="SAM" id="MobiDB-lite"/>
    </source>
</evidence>
<dbReference type="SUPFAM" id="SSF52980">
    <property type="entry name" value="Restriction endonuclease-like"/>
    <property type="match status" value="1"/>
</dbReference>
<dbReference type="CDD" id="cd06260">
    <property type="entry name" value="DUF820-like"/>
    <property type="match status" value="1"/>
</dbReference>
<dbReference type="InterPro" id="IPR011335">
    <property type="entry name" value="Restrct_endonuc-II-like"/>
</dbReference>
<evidence type="ECO:0000313" key="3">
    <source>
        <dbReference type="EMBL" id="AUX42562.1"/>
    </source>
</evidence>
<reference evidence="3 4" key="1">
    <citation type="submission" date="2015-09" db="EMBL/GenBank/DDBJ databases">
        <title>Sorangium comparison.</title>
        <authorList>
            <person name="Zaburannyi N."/>
            <person name="Bunk B."/>
            <person name="Overmann J."/>
            <person name="Mueller R."/>
        </authorList>
    </citation>
    <scope>NUCLEOTIDE SEQUENCE [LARGE SCALE GENOMIC DNA]</scope>
    <source>
        <strain evidence="3 4">So ce26</strain>
    </source>
</reference>
<gene>
    <name evidence="3" type="ORF">SOCE26_039950</name>
</gene>
<dbReference type="EMBL" id="CP012673">
    <property type="protein sequence ID" value="AUX42562.1"/>
    <property type="molecule type" value="Genomic_DNA"/>
</dbReference>
<proteinExistence type="predicted"/>
<dbReference type="Proteomes" id="UP000238348">
    <property type="component" value="Chromosome"/>
</dbReference>
<feature type="region of interest" description="Disordered" evidence="1">
    <location>
        <begin position="1"/>
        <end position="32"/>
    </location>
</feature>
<dbReference type="InterPro" id="IPR012296">
    <property type="entry name" value="Nuclease_put_TT1808"/>
</dbReference>
<accession>A0A2L0ETG0</accession>
<dbReference type="Gene3D" id="3.90.1570.10">
    <property type="entry name" value="tt1808, chain A"/>
    <property type="match status" value="1"/>
</dbReference>
<dbReference type="AlphaFoldDB" id="A0A2L0ETG0"/>
<dbReference type="OrthoDB" id="530164at2"/>